<feature type="transmembrane region" description="Helical" evidence="1">
    <location>
        <begin position="36"/>
        <end position="54"/>
    </location>
</feature>
<accession>A0ABP6AJ76</accession>
<feature type="transmembrane region" description="Helical" evidence="1">
    <location>
        <begin position="119"/>
        <end position="140"/>
    </location>
</feature>
<protein>
    <recommendedName>
        <fullName evidence="4">HdeD family acid-resistance protein</fullName>
    </recommendedName>
</protein>
<keyword evidence="1" id="KW-0472">Membrane</keyword>
<sequence>MRSSVTMVTLPDAWPLTDPYAATRAQAQTLRQHQRLSAATATAALTVATSVAAWPERTVATLGMLLGVWLVTVGVLHLVEATLPIEGSAAARAIAAVSGLLHLVVGVVCLRGLVGAVELLAVVIGIAWLAGGVSAIVSAAAGHRGGWALRGAMVTGAVGVAAGLALAFWPQATLAAITWVSAASLLGIAAVQAAMVARAGRPPTC</sequence>
<keyword evidence="1" id="KW-0812">Transmembrane</keyword>
<comment type="caution">
    <text evidence="2">The sequence shown here is derived from an EMBL/GenBank/DDBJ whole genome shotgun (WGS) entry which is preliminary data.</text>
</comment>
<feature type="transmembrane region" description="Helical" evidence="1">
    <location>
        <begin position="175"/>
        <end position="197"/>
    </location>
</feature>
<feature type="transmembrane region" description="Helical" evidence="1">
    <location>
        <begin position="147"/>
        <end position="169"/>
    </location>
</feature>
<evidence type="ECO:0000256" key="1">
    <source>
        <dbReference type="SAM" id="Phobius"/>
    </source>
</evidence>
<organism evidence="2 3">
    <name type="scientific">Pilimelia columellifera subsp. columellifera</name>
    <dbReference type="NCBI Taxonomy" id="706583"/>
    <lineage>
        <taxon>Bacteria</taxon>
        <taxon>Bacillati</taxon>
        <taxon>Actinomycetota</taxon>
        <taxon>Actinomycetes</taxon>
        <taxon>Micromonosporales</taxon>
        <taxon>Micromonosporaceae</taxon>
        <taxon>Pilimelia</taxon>
    </lineage>
</organism>
<dbReference type="Proteomes" id="UP001499978">
    <property type="component" value="Unassembled WGS sequence"/>
</dbReference>
<keyword evidence="1" id="KW-1133">Transmembrane helix</keyword>
<evidence type="ECO:0008006" key="4">
    <source>
        <dbReference type="Google" id="ProtNLM"/>
    </source>
</evidence>
<feature type="transmembrane region" description="Helical" evidence="1">
    <location>
        <begin position="91"/>
        <end position="113"/>
    </location>
</feature>
<gene>
    <name evidence="2" type="ORF">GCM10010201_10340</name>
</gene>
<reference evidence="3" key="1">
    <citation type="journal article" date="2019" name="Int. J. Syst. Evol. Microbiol.">
        <title>The Global Catalogue of Microorganisms (GCM) 10K type strain sequencing project: providing services to taxonomists for standard genome sequencing and annotation.</title>
        <authorList>
            <consortium name="The Broad Institute Genomics Platform"/>
            <consortium name="The Broad Institute Genome Sequencing Center for Infectious Disease"/>
            <person name="Wu L."/>
            <person name="Ma J."/>
        </authorList>
    </citation>
    <scope>NUCLEOTIDE SEQUENCE [LARGE SCALE GENOMIC DNA]</scope>
    <source>
        <strain evidence="3">JCM 3367</strain>
    </source>
</reference>
<evidence type="ECO:0000313" key="2">
    <source>
        <dbReference type="EMBL" id="GAA2515778.1"/>
    </source>
</evidence>
<dbReference type="PANTHER" id="PTHR34989">
    <property type="entry name" value="PROTEIN HDED"/>
    <property type="match status" value="1"/>
</dbReference>
<evidence type="ECO:0000313" key="3">
    <source>
        <dbReference type="Proteomes" id="UP001499978"/>
    </source>
</evidence>
<dbReference type="EMBL" id="BAAARY010000003">
    <property type="protein sequence ID" value="GAA2515778.1"/>
    <property type="molecule type" value="Genomic_DNA"/>
</dbReference>
<dbReference type="InterPro" id="IPR005325">
    <property type="entry name" value="DUF308_memb"/>
</dbReference>
<dbReference type="InterPro" id="IPR052712">
    <property type="entry name" value="Acid_resist_chaperone_HdeD"/>
</dbReference>
<proteinExistence type="predicted"/>
<dbReference type="RefSeq" id="WP_344169041.1">
    <property type="nucleotide sequence ID" value="NZ_BAAARY010000003.1"/>
</dbReference>
<feature type="transmembrane region" description="Helical" evidence="1">
    <location>
        <begin position="60"/>
        <end position="79"/>
    </location>
</feature>
<keyword evidence="3" id="KW-1185">Reference proteome</keyword>
<dbReference type="Pfam" id="PF03729">
    <property type="entry name" value="DUF308"/>
    <property type="match status" value="2"/>
</dbReference>
<name>A0ABP6AJ76_9ACTN</name>
<dbReference type="PANTHER" id="PTHR34989:SF1">
    <property type="entry name" value="PROTEIN HDED"/>
    <property type="match status" value="1"/>
</dbReference>